<keyword evidence="2" id="KW-1185">Reference proteome</keyword>
<name>A0A9P1MTZ8_9PELO</name>
<reference evidence="1" key="1">
    <citation type="submission" date="2022-11" db="EMBL/GenBank/DDBJ databases">
        <authorList>
            <person name="Kikuchi T."/>
        </authorList>
    </citation>
    <scope>NUCLEOTIDE SEQUENCE</scope>
    <source>
        <strain evidence="1">PS1010</strain>
    </source>
</reference>
<protein>
    <submittedName>
        <fullName evidence="1">Uncharacterized protein</fullName>
    </submittedName>
</protein>
<gene>
    <name evidence="1" type="ORF">CAMP_LOCUS1438</name>
</gene>
<evidence type="ECO:0000313" key="1">
    <source>
        <dbReference type="EMBL" id="CAI5438801.1"/>
    </source>
</evidence>
<organism evidence="1 2">
    <name type="scientific">Caenorhabditis angaria</name>
    <dbReference type="NCBI Taxonomy" id="860376"/>
    <lineage>
        <taxon>Eukaryota</taxon>
        <taxon>Metazoa</taxon>
        <taxon>Ecdysozoa</taxon>
        <taxon>Nematoda</taxon>
        <taxon>Chromadorea</taxon>
        <taxon>Rhabditida</taxon>
        <taxon>Rhabditina</taxon>
        <taxon>Rhabditomorpha</taxon>
        <taxon>Rhabditoidea</taxon>
        <taxon>Rhabditidae</taxon>
        <taxon>Peloderinae</taxon>
        <taxon>Caenorhabditis</taxon>
    </lineage>
</organism>
<accession>A0A9P1MTZ8</accession>
<evidence type="ECO:0000313" key="2">
    <source>
        <dbReference type="Proteomes" id="UP001152747"/>
    </source>
</evidence>
<comment type="caution">
    <text evidence="1">The sequence shown here is derived from an EMBL/GenBank/DDBJ whole genome shotgun (WGS) entry which is preliminary data.</text>
</comment>
<dbReference type="AlphaFoldDB" id="A0A9P1MTZ8"/>
<sequence length="72" mass="7923">MNVCVSSNLCGGTTCSNPPRDQKRGQVQNEPGNALLESRKQRFLAIGWFSGNSQSISWFFKVSLLKNSTSTI</sequence>
<dbReference type="EMBL" id="CANHGI010000001">
    <property type="protein sequence ID" value="CAI5438801.1"/>
    <property type="molecule type" value="Genomic_DNA"/>
</dbReference>
<dbReference type="Proteomes" id="UP001152747">
    <property type="component" value="Unassembled WGS sequence"/>
</dbReference>
<proteinExistence type="predicted"/>